<dbReference type="GO" id="GO:0005049">
    <property type="term" value="F:nuclear export signal receptor activity"/>
    <property type="evidence" value="ECO:0007669"/>
    <property type="project" value="InterPro"/>
</dbReference>
<evidence type="ECO:0000256" key="2">
    <source>
        <dbReference type="ARBA" id="ARBA00004496"/>
    </source>
</evidence>
<dbReference type="InterPro" id="IPR013598">
    <property type="entry name" value="Exportin-1/Importin-b-like"/>
</dbReference>
<keyword evidence="5" id="KW-0963">Cytoplasm</keyword>
<dbReference type="InterPro" id="IPR016024">
    <property type="entry name" value="ARM-type_fold"/>
</dbReference>
<accession>A0AAD7YVT7</accession>
<dbReference type="GO" id="GO:0006611">
    <property type="term" value="P:protein export from nucleus"/>
    <property type="evidence" value="ECO:0007669"/>
    <property type="project" value="InterPro"/>
</dbReference>
<feature type="region of interest" description="Disordered" evidence="8">
    <location>
        <begin position="945"/>
        <end position="969"/>
    </location>
</feature>
<sequence>MMADNEIDEALASLDVLMSEFFAPATSNFRKREIESMLENFSNRSDSWKHCLLFLQKSQNQYVLMFTLTTLENIINRQWVSLSDNEKTEVRLTLWNELLAKHEVMVYFIRNKLAALMVSIARYDWPHLYDDFFSNIVELIRSDGPRCLLGLVLAQAASEELGAARDTGVLLPSARRNQLERLMLKGMPQLLIALSDILEKNAQKEGQSNPPPSPTNGVPQTSALPDLLANAHDVSNTDKALNMEIVVKCLMTLQHLFSWLPLSSHVPPSLVTTVFYWGSIATQSQSVEAALCGLGGVCELLYRRYAPPSSAATALRLQHCALRLLRHLTHTPHAIMHAHHDYLNKLAEFLKLFVSLHFKRLEAEPEFDAIEFLSYLFQYTFQVPTCAIFVNCLDIWIQFIDILKPEDTPKYWEALQALVNGVLNKIQFQHNKAQLQHLDNDIRDDDGQTEWHTFLKHCIECIARVAELAPLDVFTAVLERWQCLAGVHARAATRGGEGERLLAALLDLATLTRVLGRLAPALLAETESSRRATGWALGATLVERMASALAGAALTRPHRSAPLAHLAHAHVQVHAEMFACMGAWCCYANECGVPVQTMEGLFSSAIPFLLPHEIPEPALLSHAAAHLLLSLAKNVKFNCDPVVLSGDLYEHAQRSLQYLPSKTAIVVREALISLALRGGAGGTGQAGGATRALLAAWGGALPERGPAHALPPLTALLHAFSDAPTQAKKAGGATRALLAAWGGALPERGPAHALPPLTALLHAFSDAPTQAKKAGGATRALLAAWGGALPERGPAHALPPLTALLHAFSDAPTQAKKAGGATRALLAAWGGALPERGPAHALPPLTALLHAFSDAPTQAKKAGGATRALLAAWGGALPERGPAHALPPLTALLHAFSDAPTQAKKVSVTIDAAAPGRRAAPRARCWRRGAARCPSAAPRTRCRRSRRCCTPSPTRPHKLRRRGGTGQAGGATRALLAAWGGALPERGPAHALPPLTALLHAFSDAPTQAKKAGGATRALLAAWGGALPERGPAHALPPLTALLHAFSDAPTQAKKAGGATRALLAAWGGALPERGPAHALPPLTALLHAFSDAPTQAKKAGGATRALLAAWGGALPERGPAHALPPLTALLHAFSDAPTQAKKAGGATRALLAAWGGALPERGPAHALPPLTALLHAFSDAPTQAKKAGGATRALLAAWGGALPERGPAHALPPLTALLHAFSDAPTQAKKAGGATRALLAAWGGALPERGPAHALPPLTALLHAFSDAPTQAKKAGGATRALLAAWGGALPERGPAHALPPLTALLHAFSDAPTQAKKAGGATRALLAAWGGALPERGPAHALPPLTALLHAFSDAPTQAKKAGGATRALLAAWGGALPERGPAHALPPLTALLHAFSDAPTQAKKAGGATRALLAAWGGALPERGPAHALPPLTALLHAFSDAPTQAKKAGGATRALLAAWGGALPERGPAHALPPLTALLHAFSDAPTQAKKAGGATRALLAAWGGALPERGPAHALPPLTALLHAFSDAPTQAKKAGGATRALLAAWGGALPERGPAHALPPLTALLHAFSDAPTQAKKAIAEGIQSSAETALRMLCEPSFASAEAEITDFFLALFTALLPQLGNFAYNAIDVFLEVAQRGGGESGLERLVECVRLGIEAGGGGMLVRSVLTLLQRHVLPRATVDAPDLARAAYRLLASVLIHRWRYFFPNKCDESESNARTDELRGALAALGRALLQPDIELLRLNIDTLDALNTKCKLYHKVMFRTEFLGEFLSVLLLGLAEGGWRALARDEVTAAVHAMALVDFPAFRAAFLPHFLASLPGLTPEHQHHLAQFPPDTDLPSFTQNIQRLMNDVNCYRAYSSLAPVGMAS</sequence>
<dbReference type="PANTHER" id="PTHR21452">
    <property type="entry name" value="EXPORTIN-6"/>
    <property type="match status" value="1"/>
</dbReference>
<dbReference type="Proteomes" id="UP001231518">
    <property type="component" value="Chromosome 16"/>
</dbReference>
<keyword evidence="7" id="KW-0539">Nucleus</keyword>
<evidence type="ECO:0000256" key="1">
    <source>
        <dbReference type="ARBA" id="ARBA00004123"/>
    </source>
</evidence>
<evidence type="ECO:0000256" key="8">
    <source>
        <dbReference type="SAM" id="MobiDB-lite"/>
    </source>
</evidence>
<keyword evidence="11" id="KW-1185">Reference proteome</keyword>
<dbReference type="SUPFAM" id="SSF48371">
    <property type="entry name" value="ARM repeat"/>
    <property type="match status" value="1"/>
</dbReference>
<evidence type="ECO:0000256" key="3">
    <source>
        <dbReference type="ARBA" id="ARBA00009466"/>
    </source>
</evidence>
<gene>
    <name evidence="10" type="ORF">PYW07_004464</name>
</gene>
<comment type="similarity">
    <text evidence="3">Belongs to the exportin family.</text>
</comment>
<evidence type="ECO:0000256" key="5">
    <source>
        <dbReference type="ARBA" id="ARBA00022490"/>
    </source>
</evidence>
<dbReference type="PROSITE" id="PS50166">
    <property type="entry name" value="IMPORTIN_B_NT"/>
    <property type="match status" value="1"/>
</dbReference>
<evidence type="ECO:0000256" key="7">
    <source>
        <dbReference type="ARBA" id="ARBA00023242"/>
    </source>
</evidence>
<feature type="domain" description="Importin N-terminal" evidence="9">
    <location>
        <begin position="34"/>
        <end position="100"/>
    </location>
</feature>
<evidence type="ECO:0000313" key="10">
    <source>
        <dbReference type="EMBL" id="KAJ8731300.1"/>
    </source>
</evidence>
<dbReference type="PANTHER" id="PTHR21452:SF4">
    <property type="entry name" value="EXPORTIN-6"/>
    <property type="match status" value="1"/>
</dbReference>
<protein>
    <recommendedName>
        <fullName evidence="9">Importin N-terminal domain-containing protein</fullName>
    </recommendedName>
</protein>
<dbReference type="Pfam" id="PF03810">
    <property type="entry name" value="IBN_N"/>
    <property type="match status" value="1"/>
</dbReference>
<comment type="caution">
    <text evidence="10">The sequence shown here is derived from an EMBL/GenBank/DDBJ whole genome shotgun (WGS) entry which is preliminary data.</text>
</comment>
<feature type="region of interest" description="Disordered" evidence="8">
    <location>
        <begin position="202"/>
        <end position="222"/>
    </location>
</feature>
<evidence type="ECO:0000313" key="11">
    <source>
        <dbReference type="Proteomes" id="UP001231518"/>
    </source>
</evidence>
<evidence type="ECO:0000256" key="4">
    <source>
        <dbReference type="ARBA" id="ARBA00022448"/>
    </source>
</evidence>
<dbReference type="InterPro" id="IPR001494">
    <property type="entry name" value="Importin-beta_N"/>
</dbReference>
<keyword evidence="4" id="KW-0813">Transport</keyword>
<dbReference type="EMBL" id="JARGEI010000005">
    <property type="protein sequence ID" value="KAJ8731300.1"/>
    <property type="molecule type" value="Genomic_DNA"/>
</dbReference>
<evidence type="ECO:0000256" key="6">
    <source>
        <dbReference type="ARBA" id="ARBA00022927"/>
    </source>
</evidence>
<keyword evidence="6" id="KW-0653">Protein transport</keyword>
<dbReference type="InterPro" id="IPR011989">
    <property type="entry name" value="ARM-like"/>
</dbReference>
<dbReference type="GO" id="GO:0031267">
    <property type="term" value="F:small GTPase binding"/>
    <property type="evidence" value="ECO:0007669"/>
    <property type="project" value="InterPro"/>
</dbReference>
<dbReference type="Gene3D" id="1.25.10.10">
    <property type="entry name" value="Leucine-rich Repeat Variant"/>
    <property type="match status" value="1"/>
</dbReference>
<dbReference type="GO" id="GO:0005634">
    <property type="term" value="C:nucleus"/>
    <property type="evidence" value="ECO:0007669"/>
    <property type="project" value="UniProtKB-SubCell"/>
</dbReference>
<dbReference type="InterPro" id="IPR040016">
    <property type="entry name" value="XPO6"/>
</dbReference>
<evidence type="ECO:0000259" key="9">
    <source>
        <dbReference type="PROSITE" id="PS50166"/>
    </source>
</evidence>
<reference evidence="10" key="1">
    <citation type="submission" date="2023-03" db="EMBL/GenBank/DDBJ databases">
        <title>Chromosome-level genomes of two armyworms, Mythimna separata and Mythimna loreyi, provide insights into the biosynthesis and reception of sex pheromones.</title>
        <authorList>
            <person name="Zhao H."/>
        </authorList>
    </citation>
    <scope>NUCLEOTIDE SEQUENCE</scope>
    <source>
        <strain evidence="10">BeijingLab</strain>
        <tissue evidence="10">Pupa</tissue>
    </source>
</reference>
<dbReference type="GO" id="GO:0005737">
    <property type="term" value="C:cytoplasm"/>
    <property type="evidence" value="ECO:0007669"/>
    <property type="project" value="UniProtKB-SubCell"/>
</dbReference>
<dbReference type="Pfam" id="PF08389">
    <property type="entry name" value="Xpo1"/>
    <property type="match status" value="1"/>
</dbReference>
<name>A0AAD7YVT7_MYTSE</name>
<organism evidence="10 11">
    <name type="scientific">Mythimna separata</name>
    <name type="common">Oriental armyworm</name>
    <name type="synonym">Pseudaletia separata</name>
    <dbReference type="NCBI Taxonomy" id="271217"/>
    <lineage>
        <taxon>Eukaryota</taxon>
        <taxon>Metazoa</taxon>
        <taxon>Ecdysozoa</taxon>
        <taxon>Arthropoda</taxon>
        <taxon>Hexapoda</taxon>
        <taxon>Insecta</taxon>
        <taxon>Pterygota</taxon>
        <taxon>Neoptera</taxon>
        <taxon>Endopterygota</taxon>
        <taxon>Lepidoptera</taxon>
        <taxon>Glossata</taxon>
        <taxon>Ditrysia</taxon>
        <taxon>Noctuoidea</taxon>
        <taxon>Noctuidae</taxon>
        <taxon>Noctuinae</taxon>
        <taxon>Hadenini</taxon>
        <taxon>Mythimna</taxon>
    </lineage>
</organism>
<comment type="subcellular location">
    <subcellularLocation>
        <location evidence="2">Cytoplasm</location>
    </subcellularLocation>
    <subcellularLocation>
        <location evidence="1">Nucleus</location>
    </subcellularLocation>
</comment>
<proteinExistence type="inferred from homology"/>